<dbReference type="GO" id="GO:0005506">
    <property type="term" value="F:iron ion binding"/>
    <property type="evidence" value="ECO:0007669"/>
    <property type="project" value="TreeGrafter"/>
</dbReference>
<dbReference type="InterPro" id="IPR035903">
    <property type="entry name" value="HesB-like_dom_sf"/>
</dbReference>
<name>A0A6C0JRB4_9ZZZZ</name>
<dbReference type="Gene3D" id="2.60.300.12">
    <property type="entry name" value="HesB-like domain"/>
    <property type="match status" value="1"/>
</dbReference>
<dbReference type="PANTHER" id="PTHR43011">
    <property type="entry name" value="IRON-SULFUR CLUSTER ASSEMBLY 2 HOMOLOG, MITOCHONDRIAL"/>
    <property type="match status" value="1"/>
</dbReference>
<sequence length="112" mass="12867">MRKNLPILVTNSAWKKIEDIAKIKNNKNFLLSVKSGGCNGFNYKFENINQIEKNMNFLNNKNVNIYIDPRSEFLLLGTKIDYITELYESKFQFIADKTKNVSCGCGTSFSPK</sequence>
<evidence type="ECO:0000313" key="1">
    <source>
        <dbReference type="EMBL" id="QHU07356.1"/>
    </source>
</evidence>
<dbReference type="PANTHER" id="PTHR43011:SF1">
    <property type="entry name" value="IRON-SULFUR CLUSTER ASSEMBLY 2 HOMOLOG, MITOCHONDRIAL"/>
    <property type="match status" value="1"/>
</dbReference>
<accession>A0A6C0JRB4</accession>
<dbReference type="GO" id="GO:0051539">
    <property type="term" value="F:4 iron, 4 sulfur cluster binding"/>
    <property type="evidence" value="ECO:0007669"/>
    <property type="project" value="TreeGrafter"/>
</dbReference>
<proteinExistence type="predicted"/>
<dbReference type="InterPro" id="IPR016092">
    <property type="entry name" value="ATAP"/>
</dbReference>
<evidence type="ECO:0008006" key="2">
    <source>
        <dbReference type="Google" id="ProtNLM"/>
    </source>
</evidence>
<protein>
    <recommendedName>
        <fullName evidence="2">FeS cluster biogenesis domain-containing protein</fullName>
    </recommendedName>
</protein>
<dbReference type="SUPFAM" id="SSF89360">
    <property type="entry name" value="HesB-like domain"/>
    <property type="match status" value="1"/>
</dbReference>
<dbReference type="GO" id="GO:0016226">
    <property type="term" value="P:iron-sulfur cluster assembly"/>
    <property type="evidence" value="ECO:0007669"/>
    <property type="project" value="InterPro"/>
</dbReference>
<dbReference type="AlphaFoldDB" id="A0A6C0JRB4"/>
<organism evidence="1">
    <name type="scientific">viral metagenome</name>
    <dbReference type="NCBI Taxonomy" id="1070528"/>
    <lineage>
        <taxon>unclassified sequences</taxon>
        <taxon>metagenomes</taxon>
        <taxon>organismal metagenomes</taxon>
    </lineage>
</organism>
<dbReference type="EMBL" id="MN740684">
    <property type="protein sequence ID" value="QHU07356.1"/>
    <property type="molecule type" value="Genomic_DNA"/>
</dbReference>
<reference evidence="1" key="1">
    <citation type="journal article" date="2020" name="Nature">
        <title>Giant virus diversity and host interactions through global metagenomics.</title>
        <authorList>
            <person name="Schulz F."/>
            <person name="Roux S."/>
            <person name="Paez-Espino D."/>
            <person name="Jungbluth S."/>
            <person name="Walsh D.A."/>
            <person name="Denef V.J."/>
            <person name="McMahon K.D."/>
            <person name="Konstantinidis K.T."/>
            <person name="Eloe-Fadrosh E.A."/>
            <person name="Kyrpides N.C."/>
            <person name="Woyke T."/>
        </authorList>
    </citation>
    <scope>NUCLEOTIDE SEQUENCE</scope>
    <source>
        <strain evidence="1">GVMAG-S-1040241-154</strain>
    </source>
</reference>
<dbReference type="GO" id="GO:0051537">
    <property type="term" value="F:2 iron, 2 sulfur cluster binding"/>
    <property type="evidence" value="ECO:0007669"/>
    <property type="project" value="TreeGrafter"/>
</dbReference>
<dbReference type="NCBIfam" id="TIGR00049">
    <property type="entry name" value="iron-sulfur cluster assembly accessory protein"/>
    <property type="match status" value="1"/>
</dbReference>
<dbReference type="GO" id="GO:0005739">
    <property type="term" value="C:mitochondrion"/>
    <property type="evidence" value="ECO:0007669"/>
    <property type="project" value="TreeGrafter"/>
</dbReference>